<sequence length="110" mass="12433">MKGRYLANSVLSSVDYECNLEQTLLLSYIWGSAPFPRTLIDQPKTLRKEPDNNPELGSICYKVCVWNNEASIKTPARVSHRELSPFISGFTNDLAQNPARNAKHHYLPGK</sequence>
<comment type="caution">
    <text evidence="1">The sequence shown here is derived from an EMBL/GenBank/DDBJ whole genome shotgun (WGS) entry which is preliminary data.</text>
</comment>
<evidence type="ECO:0000313" key="2">
    <source>
        <dbReference type="Proteomes" id="UP001054945"/>
    </source>
</evidence>
<dbReference type="EMBL" id="BPLR01015368">
    <property type="protein sequence ID" value="GIY75613.1"/>
    <property type="molecule type" value="Genomic_DNA"/>
</dbReference>
<name>A0AAV4W031_CAEEX</name>
<organism evidence="1 2">
    <name type="scientific">Caerostris extrusa</name>
    <name type="common">Bark spider</name>
    <name type="synonym">Caerostris bankana</name>
    <dbReference type="NCBI Taxonomy" id="172846"/>
    <lineage>
        <taxon>Eukaryota</taxon>
        <taxon>Metazoa</taxon>
        <taxon>Ecdysozoa</taxon>
        <taxon>Arthropoda</taxon>
        <taxon>Chelicerata</taxon>
        <taxon>Arachnida</taxon>
        <taxon>Araneae</taxon>
        <taxon>Araneomorphae</taxon>
        <taxon>Entelegynae</taxon>
        <taxon>Araneoidea</taxon>
        <taxon>Araneidae</taxon>
        <taxon>Caerostris</taxon>
    </lineage>
</organism>
<dbReference type="Proteomes" id="UP001054945">
    <property type="component" value="Unassembled WGS sequence"/>
</dbReference>
<keyword evidence="2" id="KW-1185">Reference proteome</keyword>
<dbReference type="AlphaFoldDB" id="A0AAV4W031"/>
<reference evidence="1 2" key="1">
    <citation type="submission" date="2021-06" db="EMBL/GenBank/DDBJ databases">
        <title>Caerostris extrusa draft genome.</title>
        <authorList>
            <person name="Kono N."/>
            <person name="Arakawa K."/>
        </authorList>
    </citation>
    <scope>NUCLEOTIDE SEQUENCE [LARGE SCALE GENOMIC DNA]</scope>
</reference>
<accession>A0AAV4W031</accession>
<proteinExistence type="predicted"/>
<protein>
    <submittedName>
        <fullName evidence="1">Uncharacterized protein</fullName>
    </submittedName>
</protein>
<evidence type="ECO:0000313" key="1">
    <source>
        <dbReference type="EMBL" id="GIY75613.1"/>
    </source>
</evidence>
<gene>
    <name evidence="1" type="ORF">CEXT_519441</name>
</gene>